<feature type="chain" id="PRO_5004711004" description="Secreted protein" evidence="1">
    <location>
        <begin position="22"/>
        <end position="108"/>
    </location>
</feature>
<keyword evidence="1" id="KW-0732">Signal</keyword>
<keyword evidence="3" id="KW-1185">Reference proteome</keyword>
<protein>
    <recommendedName>
        <fullName evidence="4">Secreted protein</fullName>
    </recommendedName>
</protein>
<dbReference type="HOGENOM" id="CLU_2197613_0_0_1"/>
<name>V2WG85_MONRO</name>
<dbReference type="AlphaFoldDB" id="V2WG85"/>
<proteinExistence type="predicted"/>
<organism evidence="2 3">
    <name type="scientific">Moniliophthora roreri (strain MCA 2997)</name>
    <name type="common">Cocoa frosty pod rot fungus</name>
    <name type="synonym">Crinipellis roreri</name>
    <dbReference type="NCBI Taxonomy" id="1381753"/>
    <lineage>
        <taxon>Eukaryota</taxon>
        <taxon>Fungi</taxon>
        <taxon>Dikarya</taxon>
        <taxon>Basidiomycota</taxon>
        <taxon>Agaricomycotina</taxon>
        <taxon>Agaricomycetes</taxon>
        <taxon>Agaricomycetidae</taxon>
        <taxon>Agaricales</taxon>
        <taxon>Marasmiineae</taxon>
        <taxon>Marasmiaceae</taxon>
        <taxon>Moniliophthora</taxon>
    </lineage>
</organism>
<evidence type="ECO:0008006" key="4">
    <source>
        <dbReference type="Google" id="ProtNLM"/>
    </source>
</evidence>
<dbReference type="OrthoDB" id="4727851at2759"/>
<feature type="signal peptide" evidence="1">
    <location>
        <begin position="1"/>
        <end position="21"/>
    </location>
</feature>
<evidence type="ECO:0000313" key="3">
    <source>
        <dbReference type="Proteomes" id="UP000017559"/>
    </source>
</evidence>
<evidence type="ECO:0000256" key="1">
    <source>
        <dbReference type="SAM" id="SignalP"/>
    </source>
</evidence>
<gene>
    <name evidence="2" type="ORF">Moror_2359</name>
</gene>
<dbReference type="Proteomes" id="UP000017559">
    <property type="component" value="Unassembled WGS sequence"/>
</dbReference>
<dbReference type="EMBL" id="AWSO01001006">
    <property type="protein sequence ID" value="ESK85853.1"/>
    <property type="molecule type" value="Genomic_DNA"/>
</dbReference>
<sequence length="108" mass="12653">MHSTLFFFIATIVATFHGAQAVCNPPDDTAPQWETTDGSPLIDDRKVAIDQLGTDNRCLNTNQFGSMYTTDTRHGTCKIDAWRHWRDLWTLRRRRLFWLPLKYSRPLR</sequence>
<dbReference type="KEGG" id="mrr:Moror_2359"/>
<comment type="caution">
    <text evidence="2">The sequence shown here is derived from an EMBL/GenBank/DDBJ whole genome shotgun (WGS) entry which is preliminary data.</text>
</comment>
<reference evidence="2 3" key="1">
    <citation type="journal article" date="2014" name="BMC Genomics">
        <title>Genome and secretome analysis of the hemibiotrophic fungal pathogen, Moniliophthora roreri, which causes frosty pod rot disease of cacao: mechanisms of the biotrophic and necrotrophic phases.</title>
        <authorList>
            <person name="Meinhardt L.W."/>
            <person name="Costa G.G.L."/>
            <person name="Thomazella D.P.T."/>
            <person name="Teixeira P.J.P.L."/>
            <person name="Carazzolle M.F."/>
            <person name="Schuster S.C."/>
            <person name="Carlson J.E."/>
            <person name="Guiltinan M.J."/>
            <person name="Mieczkowski P."/>
            <person name="Farmer A."/>
            <person name="Ramaraj T."/>
            <person name="Crozier J."/>
            <person name="Davis R.E."/>
            <person name="Shao J."/>
            <person name="Melnick R.L."/>
            <person name="Pereira G.A.G."/>
            <person name="Bailey B.A."/>
        </authorList>
    </citation>
    <scope>NUCLEOTIDE SEQUENCE [LARGE SCALE GENOMIC DNA]</scope>
    <source>
        <strain evidence="2 3">MCA 2997</strain>
    </source>
</reference>
<accession>V2WG85</accession>
<evidence type="ECO:0000313" key="2">
    <source>
        <dbReference type="EMBL" id="ESK85853.1"/>
    </source>
</evidence>